<evidence type="ECO:0000256" key="2">
    <source>
        <dbReference type="ARBA" id="ARBA00023015"/>
    </source>
</evidence>
<dbReference type="Pfam" id="PF17932">
    <property type="entry name" value="TetR_C_24"/>
    <property type="match status" value="1"/>
</dbReference>
<proteinExistence type="predicted"/>
<dbReference type="Pfam" id="PF00440">
    <property type="entry name" value="TetR_N"/>
    <property type="match status" value="1"/>
</dbReference>
<accession>A0ABT5YQG6</accession>
<dbReference type="PANTHER" id="PTHR30055">
    <property type="entry name" value="HTH-TYPE TRANSCRIPTIONAL REGULATOR RUTR"/>
    <property type="match status" value="1"/>
</dbReference>
<dbReference type="InterPro" id="IPR023772">
    <property type="entry name" value="DNA-bd_HTH_TetR-type_CS"/>
</dbReference>
<reference evidence="7 8" key="1">
    <citation type="submission" date="2023-03" db="EMBL/GenBank/DDBJ databases">
        <title>Fodinicurvata sp. CAU 1616 isolated from sea sendiment.</title>
        <authorList>
            <person name="Kim W."/>
        </authorList>
    </citation>
    <scope>NUCLEOTIDE SEQUENCE [LARGE SCALE GENOMIC DNA]</scope>
    <source>
        <strain evidence="7 8">CAU 1616</strain>
    </source>
</reference>
<evidence type="ECO:0000313" key="7">
    <source>
        <dbReference type="EMBL" id="MDF2097092.1"/>
    </source>
</evidence>
<dbReference type="Proteomes" id="UP001215503">
    <property type="component" value="Unassembled WGS sequence"/>
</dbReference>
<organism evidence="7 8">
    <name type="scientific">Aquibaculum arenosum</name>
    <dbReference type="NCBI Taxonomy" id="3032591"/>
    <lineage>
        <taxon>Bacteria</taxon>
        <taxon>Pseudomonadati</taxon>
        <taxon>Pseudomonadota</taxon>
        <taxon>Alphaproteobacteria</taxon>
        <taxon>Rhodospirillales</taxon>
        <taxon>Rhodovibrionaceae</taxon>
        <taxon>Aquibaculum</taxon>
    </lineage>
</organism>
<dbReference type="SUPFAM" id="SSF46689">
    <property type="entry name" value="Homeodomain-like"/>
    <property type="match status" value="1"/>
</dbReference>
<evidence type="ECO:0000256" key="3">
    <source>
        <dbReference type="ARBA" id="ARBA00023125"/>
    </source>
</evidence>
<name>A0ABT5YQG6_9PROT</name>
<comment type="caution">
    <text evidence="7">The sequence shown here is derived from an EMBL/GenBank/DDBJ whole genome shotgun (WGS) entry which is preliminary data.</text>
</comment>
<feature type="domain" description="HTH tetR-type" evidence="6">
    <location>
        <begin position="19"/>
        <end position="79"/>
    </location>
</feature>
<dbReference type="RefSeq" id="WP_275823863.1">
    <property type="nucleotide sequence ID" value="NZ_JARHUD010000009.1"/>
</dbReference>
<evidence type="ECO:0000259" key="6">
    <source>
        <dbReference type="PROSITE" id="PS50977"/>
    </source>
</evidence>
<keyword evidence="8" id="KW-1185">Reference proteome</keyword>
<dbReference type="SUPFAM" id="SSF48498">
    <property type="entry name" value="Tetracyclin repressor-like, C-terminal domain"/>
    <property type="match status" value="1"/>
</dbReference>
<keyword evidence="4" id="KW-0804">Transcription</keyword>
<dbReference type="PROSITE" id="PS01081">
    <property type="entry name" value="HTH_TETR_1"/>
    <property type="match status" value="1"/>
</dbReference>
<sequence length="207" mass="23129">MTTRTRDQQPKGLRAELHALKRARIVDAAVRLFYERGYDGTTVDALAADIGVAKPFIYSHFSSKQAILETVYEQSASRLRANIEAVVASDQPVPDKLAGFLREFTLENIDRQVTSGVYLQEEKNLSESFLNRIREIERSFNDLLAGLVAQGCEEGHFHVSQPKLAALSIAGMVRWVHRWYSPDGPLSPEELADEIAQLGLNLVGYRG</sequence>
<feature type="DNA-binding region" description="H-T-H motif" evidence="5">
    <location>
        <begin position="42"/>
        <end position="61"/>
    </location>
</feature>
<dbReference type="InterPro" id="IPR009057">
    <property type="entry name" value="Homeodomain-like_sf"/>
</dbReference>
<evidence type="ECO:0000256" key="1">
    <source>
        <dbReference type="ARBA" id="ARBA00022491"/>
    </source>
</evidence>
<dbReference type="PROSITE" id="PS50977">
    <property type="entry name" value="HTH_TETR_2"/>
    <property type="match status" value="1"/>
</dbReference>
<keyword evidence="1" id="KW-0678">Repressor</keyword>
<dbReference type="PANTHER" id="PTHR30055:SF175">
    <property type="entry name" value="HTH-TYPE TRANSCRIPTIONAL REPRESSOR KSTR2"/>
    <property type="match status" value="1"/>
</dbReference>
<keyword evidence="3 5" id="KW-0238">DNA-binding</keyword>
<dbReference type="InterPro" id="IPR041490">
    <property type="entry name" value="KstR2_TetR_C"/>
</dbReference>
<dbReference type="InterPro" id="IPR050109">
    <property type="entry name" value="HTH-type_TetR-like_transc_reg"/>
</dbReference>
<dbReference type="Gene3D" id="1.10.357.10">
    <property type="entry name" value="Tetracycline Repressor, domain 2"/>
    <property type="match status" value="1"/>
</dbReference>
<protein>
    <submittedName>
        <fullName evidence="7">TetR/AcrR family transcriptional regulator</fullName>
    </submittedName>
</protein>
<dbReference type="EMBL" id="JARHUD010000009">
    <property type="protein sequence ID" value="MDF2097092.1"/>
    <property type="molecule type" value="Genomic_DNA"/>
</dbReference>
<keyword evidence="2" id="KW-0805">Transcription regulation</keyword>
<evidence type="ECO:0000256" key="5">
    <source>
        <dbReference type="PROSITE-ProRule" id="PRU00335"/>
    </source>
</evidence>
<dbReference type="PRINTS" id="PR00455">
    <property type="entry name" value="HTHTETR"/>
</dbReference>
<evidence type="ECO:0000313" key="8">
    <source>
        <dbReference type="Proteomes" id="UP001215503"/>
    </source>
</evidence>
<gene>
    <name evidence="7" type="ORF">P2G67_14010</name>
</gene>
<evidence type="ECO:0000256" key="4">
    <source>
        <dbReference type="ARBA" id="ARBA00023163"/>
    </source>
</evidence>
<dbReference type="InterPro" id="IPR036271">
    <property type="entry name" value="Tet_transcr_reg_TetR-rel_C_sf"/>
</dbReference>
<dbReference type="InterPro" id="IPR001647">
    <property type="entry name" value="HTH_TetR"/>
</dbReference>